<dbReference type="PANTHER" id="PTHR46577">
    <property type="entry name" value="HTH-TYPE TRANSCRIPTIONAL REGULATORY PROTEIN GABR"/>
    <property type="match status" value="1"/>
</dbReference>
<evidence type="ECO:0000256" key="2">
    <source>
        <dbReference type="ARBA" id="ARBA00022898"/>
    </source>
</evidence>
<evidence type="ECO:0000259" key="6">
    <source>
        <dbReference type="PROSITE" id="PS50949"/>
    </source>
</evidence>
<dbReference type="GO" id="GO:0008483">
    <property type="term" value="F:transaminase activity"/>
    <property type="evidence" value="ECO:0007669"/>
    <property type="project" value="UniProtKB-KW"/>
</dbReference>
<keyword evidence="4" id="KW-0238">DNA-binding</keyword>
<keyword evidence="5" id="KW-0804">Transcription</keyword>
<comment type="caution">
    <text evidence="7">The sequence shown here is derived from an EMBL/GenBank/DDBJ whole genome shotgun (WGS) entry which is preliminary data.</text>
</comment>
<dbReference type="RefSeq" id="WP_316021521.1">
    <property type="nucleotide sequence ID" value="NZ_JAWDID010000089.1"/>
</dbReference>
<keyword evidence="8" id="KW-1185">Reference proteome</keyword>
<keyword evidence="3" id="KW-0805">Transcription regulation</keyword>
<dbReference type="EMBL" id="JAWDID010000089">
    <property type="protein sequence ID" value="MDU0343824.1"/>
    <property type="molecule type" value="Genomic_DNA"/>
</dbReference>
<accession>A0ABU3SG96</accession>
<keyword evidence="7" id="KW-0032">Aminotransferase</keyword>
<keyword evidence="2" id="KW-0663">Pyridoxal phosphate</keyword>
<dbReference type="SUPFAM" id="SSF53383">
    <property type="entry name" value="PLP-dependent transferases"/>
    <property type="match status" value="1"/>
</dbReference>
<organism evidence="7 8">
    <name type="scientific">Bosea rubneri</name>
    <dbReference type="NCBI Taxonomy" id="3075434"/>
    <lineage>
        <taxon>Bacteria</taxon>
        <taxon>Pseudomonadati</taxon>
        <taxon>Pseudomonadota</taxon>
        <taxon>Alphaproteobacteria</taxon>
        <taxon>Hyphomicrobiales</taxon>
        <taxon>Boseaceae</taxon>
        <taxon>Bosea</taxon>
    </lineage>
</organism>
<comment type="similarity">
    <text evidence="1">In the C-terminal section; belongs to the class-I pyridoxal-phosphate-dependent aminotransferase family.</text>
</comment>
<protein>
    <submittedName>
        <fullName evidence="7">PLP-dependent aminotransferase family protein</fullName>
    </submittedName>
</protein>
<evidence type="ECO:0000256" key="4">
    <source>
        <dbReference type="ARBA" id="ARBA00023125"/>
    </source>
</evidence>
<feature type="domain" description="HTH gntR-type" evidence="6">
    <location>
        <begin position="7"/>
        <end position="75"/>
    </location>
</feature>
<dbReference type="SUPFAM" id="SSF46785">
    <property type="entry name" value="Winged helix' DNA-binding domain"/>
    <property type="match status" value="1"/>
</dbReference>
<dbReference type="Pfam" id="PF00155">
    <property type="entry name" value="Aminotran_1_2"/>
    <property type="match status" value="1"/>
</dbReference>
<dbReference type="InterPro" id="IPR015424">
    <property type="entry name" value="PyrdxlP-dep_Trfase"/>
</dbReference>
<proteinExistence type="inferred from homology"/>
<evidence type="ECO:0000313" key="8">
    <source>
        <dbReference type="Proteomes" id="UP001254257"/>
    </source>
</evidence>
<dbReference type="InterPro" id="IPR015421">
    <property type="entry name" value="PyrdxlP-dep_Trfase_major"/>
</dbReference>
<dbReference type="Gene3D" id="1.10.10.10">
    <property type="entry name" value="Winged helix-like DNA-binding domain superfamily/Winged helix DNA-binding domain"/>
    <property type="match status" value="1"/>
</dbReference>
<dbReference type="InterPro" id="IPR036390">
    <property type="entry name" value="WH_DNA-bd_sf"/>
</dbReference>
<dbReference type="InterPro" id="IPR000524">
    <property type="entry name" value="Tscrpt_reg_HTH_GntR"/>
</dbReference>
<dbReference type="CDD" id="cd00609">
    <property type="entry name" value="AAT_like"/>
    <property type="match status" value="1"/>
</dbReference>
<dbReference type="Gene3D" id="3.40.640.10">
    <property type="entry name" value="Type I PLP-dependent aspartate aminotransferase-like (Major domain)"/>
    <property type="match status" value="1"/>
</dbReference>
<dbReference type="InterPro" id="IPR004839">
    <property type="entry name" value="Aminotransferase_I/II_large"/>
</dbReference>
<sequence length="479" mass="51896">MDEQAEGNRTGAIVARIGRMIDEGLLQPGRRMASLRSAAGEYGVSKNTMVEVYDRLVASGRLEARRGAGFYVRAPGHRPSDAPPPHMTEAIDIVSLLREQLCQVHPVRVGDGRPPSSWMEDSELGRHLRLRGGKDDLPVRHGYGDPVGYGPLRAQIGLMLAERSIQASPAQILMTFGVNHALDLIIRHLLQPGDTVLVDSPGYYPLFGKLKLGRIEIAGVRRLADGPDLDDLSAQIARHRPKIFFTQSLAHNPTGGSIALPVAHRLLQIAAHHDLIIVEDDPFADVMPASAPRLAALDQLERVIYVGTFSKTLSASLRIGYIAASPALARSLGDMKMLTVVNSSGYLERLISDLIASGQYRHHLKRLGERIGKATRSAFASLDRLGLPIFARQGGGYYLWVGLPAQLDDLALARRASEQGIFIAPGTVFLPDRRSGELDAGLGGMRVNVAYADDPAFVAFLQKELGDFAATANTAADRP</sequence>
<evidence type="ECO:0000313" key="7">
    <source>
        <dbReference type="EMBL" id="MDU0343824.1"/>
    </source>
</evidence>
<dbReference type="PROSITE" id="PS50949">
    <property type="entry name" value="HTH_GNTR"/>
    <property type="match status" value="1"/>
</dbReference>
<dbReference type="CDD" id="cd07377">
    <property type="entry name" value="WHTH_GntR"/>
    <property type="match status" value="1"/>
</dbReference>
<evidence type="ECO:0000256" key="5">
    <source>
        <dbReference type="ARBA" id="ARBA00023163"/>
    </source>
</evidence>
<reference evidence="7 8" key="1">
    <citation type="submission" date="2023-09" db="EMBL/GenBank/DDBJ databases">
        <title>Whole genome shotgun sequencing (WGS) of Bosea sp. ZW T0_25, isolated from stored onions (Allium cepa).</title>
        <authorList>
            <person name="Stoll D.A."/>
            <person name="Huch M."/>
        </authorList>
    </citation>
    <scope>NUCLEOTIDE SEQUENCE [LARGE SCALE GENOMIC DNA]</scope>
    <source>
        <strain evidence="7 8">ZW T0_25</strain>
    </source>
</reference>
<dbReference type="SMART" id="SM00345">
    <property type="entry name" value="HTH_GNTR"/>
    <property type="match status" value="1"/>
</dbReference>
<evidence type="ECO:0000256" key="1">
    <source>
        <dbReference type="ARBA" id="ARBA00005384"/>
    </source>
</evidence>
<dbReference type="InterPro" id="IPR051446">
    <property type="entry name" value="HTH_trans_reg/aminotransferase"/>
</dbReference>
<dbReference type="Proteomes" id="UP001254257">
    <property type="component" value="Unassembled WGS sequence"/>
</dbReference>
<dbReference type="InterPro" id="IPR036388">
    <property type="entry name" value="WH-like_DNA-bd_sf"/>
</dbReference>
<name>A0ABU3SG96_9HYPH</name>
<dbReference type="PANTHER" id="PTHR46577:SF2">
    <property type="entry name" value="TRANSCRIPTIONAL REGULATORY PROTEIN"/>
    <property type="match status" value="1"/>
</dbReference>
<gene>
    <name evidence="7" type="ORF">RKE40_28415</name>
</gene>
<keyword evidence="7" id="KW-0808">Transferase</keyword>
<dbReference type="Pfam" id="PF00392">
    <property type="entry name" value="GntR"/>
    <property type="match status" value="1"/>
</dbReference>
<evidence type="ECO:0000256" key="3">
    <source>
        <dbReference type="ARBA" id="ARBA00023015"/>
    </source>
</evidence>